<evidence type="ECO:0000256" key="9">
    <source>
        <dbReference type="ARBA" id="ARBA00031586"/>
    </source>
</evidence>
<feature type="transmembrane region" description="Helical" evidence="11">
    <location>
        <begin position="54"/>
        <end position="79"/>
    </location>
</feature>
<feature type="transmembrane region" description="Helical" evidence="11">
    <location>
        <begin position="29"/>
        <end position="48"/>
    </location>
</feature>
<evidence type="ECO:0000256" key="8">
    <source>
        <dbReference type="ARBA" id="ARBA00023136"/>
    </source>
</evidence>
<gene>
    <name evidence="12" type="primary">ND4L</name>
</gene>
<dbReference type="GO" id="GO:0016020">
    <property type="term" value="C:membrane"/>
    <property type="evidence" value="ECO:0007669"/>
    <property type="project" value="UniProtKB-SubCell"/>
</dbReference>
<dbReference type="Pfam" id="PF00420">
    <property type="entry name" value="Oxidored_q2"/>
    <property type="match status" value="1"/>
</dbReference>
<sequence>MLINLLFIMMYFIGLIMFCMMCKHFLMMLLSLEFIMMSLLLGLFFMLVNFNYEMYFLMIFMIMVVSEGVLGLSILVSIIRTHGNDYFYSLNMLW</sequence>
<evidence type="ECO:0000256" key="6">
    <source>
        <dbReference type="ARBA" id="ARBA00022989"/>
    </source>
</evidence>
<comment type="subcellular location">
    <subcellularLocation>
        <location evidence="1">Membrane</location>
        <topology evidence="1">Multi-pass membrane protein</topology>
    </subcellularLocation>
</comment>
<evidence type="ECO:0000256" key="4">
    <source>
        <dbReference type="ARBA" id="ARBA00022692"/>
    </source>
</evidence>
<dbReference type="GO" id="GO:0008137">
    <property type="term" value="F:NADH dehydrogenase (ubiquinone) activity"/>
    <property type="evidence" value="ECO:0007669"/>
    <property type="project" value="UniProtKB-EC"/>
</dbReference>
<keyword evidence="12" id="KW-0496">Mitochondrion</keyword>
<comment type="similarity">
    <text evidence="2">Belongs to the complex I subunit 4L family.</text>
</comment>
<dbReference type="EMBL" id="KT696187">
    <property type="protein sequence ID" value="AML25977.1"/>
    <property type="molecule type" value="Genomic_DNA"/>
</dbReference>
<feature type="transmembrane region" description="Helical" evidence="11">
    <location>
        <begin position="6"/>
        <end position="22"/>
    </location>
</feature>
<dbReference type="InterPro" id="IPR039428">
    <property type="entry name" value="NUOK/Mnh_C1-like"/>
</dbReference>
<name>A0A126TEM7_9COLE</name>
<keyword evidence="7" id="KW-0520">NAD</keyword>
<keyword evidence="8 11" id="KW-0472">Membrane</keyword>
<evidence type="ECO:0000256" key="7">
    <source>
        <dbReference type="ARBA" id="ARBA00023027"/>
    </source>
</evidence>
<evidence type="ECO:0000256" key="10">
    <source>
        <dbReference type="ARBA" id="ARBA00049551"/>
    </source>
</evidence>
<reference evidence="12" key="1">
    <citation type="submission" date="2015-09" db="EMBL/GenBank/DDBJ databases">
        <title>Capturing the unknown biodiversity of arthropods in tropical forests using metagenomics.</title>
        <authorList>
            <person name="Andujar C."/>
            <person name="Creedy T.J."/>
            <person name="Garner B."/>
            <person name="Canty R."/>
            <person name="Warner H.B."/>
            <person name="Lipecki J."/>
            <person name="Crampton-Platt A."/>
            <person name="Gabrielli M."/>
            <person name="Croydon-Veleslavov I.A."/>
            <person name="Lim J.L."/>
            <person name="Linard B."/>
            <person name="Vogler A."/>
        </authorList>
    </citation>
    <scope>NUCLEOTIDE SEQUENCE</scope>
</reference>
<evidence type="ECO:0000313" key="12">
    <source>
        <dbReference type="EMBL" id="AML25977.1"/>
    </source>
</evidence>
<protein>
    <recommendedName>
        <fullName evidence="3">NADH-ubiquinone oxidoreductase chain 4L</fullName>
    </recommendedName>
    <alternativeName>
        <fullName evidence="9">NADH dehydrogenase subunit 4L</fullName>
    </alternativeName>
</protein>
<dbReference type="AlphaFoldDB" id="A0A126TEM7"/>
<evidence type="ECO:0000256" key="1">
    <source>
        <dbReference type="ARBA" id="ARBA00004141"/>
    </source>
</evidence>
<evidence type="ECO:0000256" key="3">
    <source>
        <dbReference type="ARBA" id="ARBA00016612"/>
    </source>
</evidence>
<evidence type="ECO:0000256" key="11">
    <source>
        <dbReference type="SAM" id="Phobius"/>
    </source>
</evidence>
<evidence type="ECO:0000256" key="5">
    <source>
        <dbReference type="ARBA" id="ARBA00022967"/>
    </source>
</evidence>
<dbReference type="Gene3D" id="1.10.287.3510">
    <property type="match status" value="1"/>
</dbReference>
<accession>A0A126TEM7</accession>
<keyword evidence="5" id="KW-1278">Translocase</keyword>
<keyword evidence="4 11" id="KW-0812">Transmembrane</keyword>
<keyword evidence="6 11" id="KW-1133">Transmembrane helix</keyword>
<organism evidence="12">
    <name type="scientific">Staphylinidae sp. BMNH 1274226</name>
    <dbReference type="NCBI Taxonomy" id="1796564"/>
    <lineage>
        <taxon>Eukaryota</taxon>
        <taxon>Metazoa</taxon>
        <taxon>Ecdysozoa</taxon>
        <taxon>Arthropoda</taxon>
        <taxon>Hexapoda</taxon>
        <taxon>Insecta</taxon>
        <taxon>Pterygota</taxon>
        <taxon>Neoptera</taxon>
        <taxon>Endopterygota</taxon>
        <taxon>Coleoptera</taxon>
        <taxon>Polyphaga</taxon>
        <taxon>Staphyliniformia</taxon>
        <taxon>Staphylinidae</taxon>
    </lineage>
</organism>
<proteinExistence type="inferred from homology"/>
<comment type="catalytic activity">
    <reaction evidence="10">
        <text>a ubiquinone + NADH + 5 H(+)(in) = a ubiquinol + NAD(+) + 4 H(+)(out)</text>
        <dbReference type="Rhea" id="RHEA:29091"/>
        <dbReference type="Rhea" id="RHEA-COMP:9565"/>
        <dbReference type="Rhea" id="RHEA-COMP:9566"/>
        <dbReference type="ChEBI" id="CHEBI:15378"/>
        <dbReference type="ChEBI" id="CHEBI:16389"/>
        <dbReference type="ChEBI" id="CHEBI:17976"/>
        <dbReference type="ChEBI" id="CHEBI:57540"/>
        <dbReference type="ChEBI" id="CHEBI:57945"/>
        <dbReference type="EC" id="7.1.1.2"/>
    </reaction>
</comment>
<geneLocation type="mitochondrion" evidence="12"/>
<evidence type="ECO:0000256" key="2">
    <source>
        <dbReference type="ARBA" id="ARBA00010519"/>
    </source>
</evidence>